<organism evidence="9 10">
    <name type="scientific">Rothia aerolata</name>
    <dbReference type="NCBI Taxonomy" id="1812262"/>
    <lineage>
        <taxon>Bacteria</taxon>
        <taxon>Bacillati</taxon>
        <taxon>Actinomycetota</taxon>
        <taxon>Actinomycetes</taxon>
        <taxon>Micrococcales</taxon>
        <taxon>Micrococcaceae</taxon>
        <taxon>Rothia</taxon>
    </lineage>
</organism>
<evidence type="ECO:0000256" key="1">
    <source>
        <dbReference type="ARBA" id="ARBA00004141"/>
    </source>
</evidence>
<dbReference type="AlphaFoldDB" id="A0A917MSX9"/>
<feature type="transmembrane region" description="Helical" evidence="6">
    <location>
        <begin position="71"/>
        <end position="93"/>
    </location>
</feature>
<feature type="chain" id="PRO_5037363754" description="Methylamine utilisation protein MauE domain-containing protein" evidence="7">
    <location>
        <begin position="24"/>
        <end position="347"/>
    </location>
</feature>
<gene>
    <name evidence="9" type="ORF">GCM10007359_12550</name>
</gene>
<evidence type="ECO:0000256" key="5">
    <source>
        <dbReference type="SAM" id="MobiDB-lite"/>
    </source>
</evidence>
<evidence type="ECO:0000256" key="3">
    <source>
        <dbReference type="ARBA" id="ARBA00022989"/>
    </source>
</evidence>
<dbReference type="GO" id="GO:0030416">
    <property type="term" value="P:methylamine metabolic process"/>
    <property type="evidence" value="ECO:0007669"/>
    <property type="project" value="InterPro"/>
</dbReference>
<feature type="signal peptide" evidence="7">
    <location>
        <begin position="1"/>
        <end position="23"/>
    </location>
</feature>
<evidence type="ECO:0000313" key="10">
    <source>
        <dbReference type="Proteomes" id="UP000600171"/>
    </source>
</evidence>
<keyword evidence="7" id="KW-0732">Signal</keyword>
<evidence type="ECO:0000256" key="2">
    <source>
        <dbReference type="ARBA" id="ARBA00022692"/>
    </source>
</evidence>
<feature type="transmembrane region" description="Helical" evidence="6">
    <location>
        <begin position="144"/>
        <end position="169"/>
    </location>
</feature>
<evidence type="ECO:0000259" key="8">
    <source>
        <dbReference type="Pfam" id="PF07291"/>
    </source>
</evidence>
<comment type="subcellular location">
    <subcellularLocation>
        <location evidence="1">Membrane</location>
        <topology evidence="1">Multi-pass membrane protein</topology>
    </subcellularLocation>
</comment>
<evidence type="ECO:0000256" key="6">
    <source>
        <dbReference type="SAM" id="Phobius"/>
    </source>
</evidence>
<feature type="compositionally biased region" description="Polar residues" evidence="5">
    <location>
        <begin position="184"/>
        <end position="204"/>
    </location>
</feature>
<dbReference type="GO" id="GO:0016020">
    <property type="term" value="C:membrane"/>
    <property type="evidence" value="ECO:0007669"/>
    <property type="project" value="UniProtKB-SubCell"/>
</dbReference>
<keyword evidence="2 6" id="KW-0812">Transmembrane</keyword>
<keyword evidence="10" id="KW-1185">Reference proteome</keyword>
<accession>A0A917MSX9</accession>
<dbReference type="InterPro" id="IPR036249">
    <property type="entry name" value="Thioredoxin-like_sf"/>
</dbReference>
<comment type="caution">
    <text evidence="9">The sequence shown here is derived from an EMBL/GenBank/DDBJ whole genome shotgun (WGS) entry which is preliminary data.</text>
</comment>
<keyword evidence="3 6" id="KW-1133">Transmembrane helix</keyword>
<dbReference type="Pfam" id="PF07291">
    <property type="entry name" value="MauE"/>
    <property type="match status" value="1"/>
</dbReference>
<evidence type="ECO:0000256" key="7">
    <source>
        <dbReference type="SAM" id="SignalP"/>
    </source>
</evidence>
<dbReference type="SUPFAM" id="SSF52833">
    <property type="entry name" value="Thioredoxin-like"/>
    <property type="match status" value="1"/>
</dbReference>
<feature type="region of interest" description="Disordered" evidence="5">
    <location>
        <begin position="184"/>
        <end position="205"/>
    </location>
</feature>
<feature type="transmembrane region" description="Helical" evidence="6">
    <location>
        <begin position="113"/>
        <end position="132"/>
    </location>
</feature>
<keyword evidence="4 6" id="KW-0472">Membrane</keyword>
<reference evidence="9 10" key="1">
    <citation type="journal article" date="2014" name="Int. J. Syst. Evol. Microbiol.">
        <title>Complete genome sequence of Corynebacterium casei LMG S-19264T (=DSM 44701T), isolated from a smear-ripened cheese.</title>
        <authorList>
            <consortium name="US DOE Joint Genome Institute (JGI-PGF)"/>
            <person name="Walter F."/>
            <person name="Albersmeier A."/>
            <person name="Kalinowski J."/>
            <person name="Ruckert C."/>
        </authorList>
    </citation>
    <scope>NUCLEOTIDE SEQUENCE [LARGE SCALE GENOMIC DNA]</scope>
    <source>
        <strain evidence="9 10">CCM 8669</strain>
    </source>
</reference>
<dbReference type="Gene3D" id="3.40.30.10">
    <property type="entry name" value="Glutaredoxin"/>
    <property type="match status" value="1"/>
</dbReference>
<feature type="domain" description="Methylamine utilisation protein MauE" evidence="8">
    <location>
        <begin position="4"/>
        <end position="131"/>
    </location>
</feature>
<evidence type="ECO:0000313" key="9">
    <source>
        <dbReference type="EMBL" id="GGH62395.1"/>
    </source>
</evidence>
<protein>
    <recommendedName>
        <fullName evidence="8">Methylamine utilisation protein MauE domain-containing protein</fullName>
    </recommendedName>
</protein>
<dbReference type="Proteomes" id="UP000600171">
    <property type="component" value="Unassembled WGS sequence"/>
</dbReference>
<evidence type="ECO:0000256" key="4">
    <source>
        <dbReference type="ARBA" id="ARBA00023136"/>
    </source>
</evidence>
<dbReference type="InterPro" id="IPR009908">
    <property type="entry name" value="Methylamine_util_MauE"/>
</dbReference>
<sequence>MTPLVLCSLIIIITLLASGVAKAKDRASTAAAIVNLDLDRWLPFKAVSRVLPAGEIVLALWLLLAPGWLGVLGGIAAVLLFAAYFGVILRALLAGNTASCNCFGGASTAPISGYTLLRNLALLGAAVGALIGGMATDRSALGQLLALDAAGWLWLLGAALAALALWAMYRSELLAEPAAQQVAGSQQTAPAQTGEEQGEITQSEQAEEDYIRLPIPFAALTRPYRGETVSLRELAAQQARVLIWVSPGCTPCRKVLERVETWQQKLPLLKINPVVSTESQVSQLGLPAEIEVFVDEQSSTERLFGLGTPLAVALGADGLVAGGPVIGSGDVEQFMEDIMTEFGVNQT</sequence>
<dbReference type="EMBL" id="BMDC01000002">
    <property type="protein sequence ID" value="GGH62395.1"/>
    <property type="molecule type" value="Genomic_DNA"/>
</dbReference>
<name>A0A917MSX9_9MICC</name>
<feature type="transmembrane region" description="Helical" evidence="6">
    <location>
        <begin position="47"/>
        <end position="64"/>
    </location>
</feature>
<dbReference type="RefSeq" id="WP_188359519.1">
    <property type="nucleotide sequence ID" value="NZ_BMDC01000002.1"/>
</dbReference>
<proteinExistence type="predicted"/>